<dbReference type="EMBL" id="JABKKF010000007">
    <property type="protein sequence ID" value="NPD92423.1"/>
    <property type="molecule type" value="Genomic_DNA"/>
</dbReference>
<dbReference type="RefSeq" id="WP_172275755.1">
    <property type="nucleotide sequence ID" value="NZ_CASGMU010000006.1"/>
</dbReference>
<proteinExistence type="predicted"/>
<dbReference type="CDD" id="cd00093">
    <property type="entry name" value="HTH_XRE"/>
    <property type="match status" value="1"/>
</dbReference>
<dbReference type="InterPro" id="IPR010982">
    <property type="entry name" value="Lambda_DNA-bd_dom_sf"/>
</dbReference>
<evidence type="ECO:0000259" key="1">
    <source>
        <dbReference type="PROSITE" id="PS50943"/>
    </source>
</evidence>
<dbReference type="PROSITE" id="PS50943">
    <property type="entry name" value="HTH_CROC1"/>
    <property type="match status" value="1"/>
</dbReference>
<accession>A0ABX2AMG3</accession>
<gene>
    <name evidence="2" type="ORF">HPS56_08720</name>
</gene>
<feature type="domain" description="HTH cro/C1-type" evidence="1">
    <location>
        <begin position="5"/>
        <end position="48"/>
    </location>
</feature>
<reference evidence="2 3" key="1">
    <citation type="submission" date="2020-05" db="EMBL/GenBank/DDBJ databases">
        <title>Distinct polysaccharide utilization as determinants for interspecies competition between intestinal Prevotella spp.</title>
        <authorList>
            <person name="Galvez E.J.C."/>
            <person name="Iljazovic A."/>
            <person name="Strowig T."/>
        </authorList>
    </citation>
    <scope>NUCLEOTIDE SEQUENCE [LARGE SCALE GENOMIC DNA]</scope>
    <source>
        <strain evidence="2 3">PMUR</strain>
    </source>
</reference>
<dbReference type="Gene3D" id="1.10.260.40">
    <property type="entry name" value="lambda repressor-like DNA-binding domains"/>
    <property type="match status" value="1"/>
</dbReference>
<dbReference type="Proteomes" id="UP000714420">
    <property type="component" value="Unassembled WGS sequence"/>
</dbReference>
<dbReference type="SMART" id="SM00530">
    <property type="entry name" value="HTH_XRE"/>
    <property type="match status" value="1"/>
</dbReference>
<dbReference type="SUPFAM" id="SSF47413">
    <property type="entry name" value="lambda repressor-like DNA-binding domains"/>
    <property type="match status" value="1"/>
</dbReference>
<evidence type="ECO:0000313" key="3">
    <source>
        <dbReference type="Proteomes" id="UP000714420"/>
    </source>
</evidence>
<dbReference type="Pfam" id="PF01381">
    <property type="entry name" value="HTH_3"/>
    <property type="match status" value="1"/>
</dbReference>
<protein>
    <submittedName>
        <fullName evidence="2">Helix-turn-helix transcriptional regulator</fullName>
    </submittedName>
</protein>
<name>A0ABX2AMG3_9BACT</name>
<comment type="caution">
    <text evidence="2">The sequence shown here is derived from an EMBL/GenBank/DDBJ whole genome shotgun (WGS) entry which is preliminary data.</text>
</comment>
<dbReference type="InterPro" id="IPR001387">
    <property type="entry name" value="Cro/C1-type_HTH"/>
</dbReference>
<organism evidence="2 3">
    <name type="scientific">Xylanibacter muris</name>
    <dbReference type="NCBI Taxonomy" id="2736290"/>
    <lineage>
        <taxon>Bacteria</taxon>
        <taxon>Pseudomonadati</taxon>
        <taxon>Bacteroidota</taxon>
        <taxon>Bacteroidia</taxon>
        <taxon>Bacteroidales</taxon>
        <taxon>Prevotellaceae</taxon>
        <taxon>Xylanibacter</taxon>
    </lineage>
</organism>
<keyword evidence="3" id="KW-1185">Reference proteome</keyword>
<evidence type="ECO:0000313" key="2">
    <source>
        <dbReference type="EMBL" id="NPD92423.1"/>
    </source>
</evidence>
<sequence length="155" mass="17938">MKDRIRQVMESLHMTQQDFAQFIDVSPASLSSIFNGRTKPTLNIVEAIKKKKSNINTDWLMFGSGSMYMSENGNADDKVENVIEGHEQLLDFGVVDNPPLSNDVPEYHHDNGVRNTHHDIVNEEVKYIDKPKRRVTEIRVYYDDQTYETFVPFSK</sequence>